<feature type="domain" description="Protein CR006 P-loop" evidence="3">
    <location>
        <begin position="382"/>
        <end position="705"/>
    </location>
</feature>
<dbReference type="AlphaFoldDB" id="A0A4Q2S0A4"/>
<dbReference type="GO" id="GO:0000731">
    <property type="term" value="P:DNA synthesis involved in DNA repair"/>
    <property type="evidence" value="ECO:0007669"/>
    <property type="project" value="TreeGrafter"/>
</dbReference>
<evidence type="ECO:0000256" key="1">
    <source>
        <dbReference type="ARBA" id="ARBA00023236"/>
    </source>
</evidence>
<name>A0A4Q2S0A4_9ACTN</name>
<comment type="caution">
    <text evidence="4">The sequence shown here is derived from an EMBL/GenBank/DDBJ whole genome shotgun (WGS) entry which is preliminary data.</text>
</comment>
<dbReference type="Pfam" id="PF13166">
    <property type="entry name" value="AAA_13"/>
    <property type="match status" value="1"/>
</dbReference>
<keyword evidence="5" id="KW-1185">Reference proteome</keyword>
<dbReference type="OrthoDB" id="4428168at2"/>
<dbReference type="RefSeq" id="WP_129399082.1">
    <property type="nucleotide sequence ID" value="NZ_SDWT01000001.1"/>
</dbReference>
<dbReference type="Gene3D" id="3.40.50.300">
    <property type="entry name" value="P-loop containing nucleotide triphosphate hydrolases"/>
    <property type="match status" value="1"/>
</dbReference>
<dbReference type="GO" id="GO:0006302">
    <property type="term" value="P:double-strand break repair"/>
    <property type="evidence" value="ECO:0007669"/>
    <property type="project" value="TreeGrafter"/>
</dbReference>
<evidence type="ECO:0000256" key="2">
    <source>
        <dbReference type="SAM" id="Coils"/>
    </source>
</evidence>
<dbReference type="InterPro" id="IPR026866">
    <property type="entry name" value="CR006_AAA"/>
</dbReference>
<gene>
    <name evidence="4" type="ORF">EUA93_04740</name>
</gene>
<evidence type="ECO:0000259" key="3">
    <source>
        <dbReference type="Pfam" id="PF13166"/>
    </source>
</evidence>
<sequence>MSDDTGTGAASDPRHSLAEWANSNDEWVRQIVRVVLATGAPLDSDTLDSVYALFRQEKSLDERVLPAEPRLETGASSDDGEEPLVVTKLSDVHGVNAIAPGSVIEPHVGLTVLYGENGTGKTGYSRIFKTLAASRTADPILGNVDTEADEPISATIEYRVGTDAHVLKWKGESGKSPFSRMSIFDTRAVNIHVDDDIEYVYTPAVLSLFEYVIGGLRGVQERIDGKIRDLQSGSLSQLLARFPRDSTVYPFIETLGASSDLVELKERASVSIKVDDEIEALRATVAALQANTLDLQISSRQGAVRALREADVASQTWNGFDASKRIELLAQMEQYETDYREFRAALFASAALPTEPEETWEGFVRAGARYRLHLEQQDVHDDERCLYCRQALDAKARDLIERYQQYLEDKISADLAGTRDELRGLEAPLGAVQLGAITSFLAEHDDDAEPPPYLADLKAVLSNDTEIQASIDQGTALPADPDLDTRTTRIADALAELTAELASLRQQAGNRSETLSTRQRELSELIAAAELAKSWTAIENRVMDAKQADRLATLAKAVPTLLRSVTGLAKDASNELINNSFEELFHEECASLRAKELKLQFVGREGKAQRRKMIGGRHKPSRVFSEGEQKVLAIADFLAEARLAGIAAPVIFDDPVSSLDHRRINEVAERIARLAAETQVIVFTHDILFTTKLLSLFEKSKRCTYLHVSDEDGAKGKINQGSGPRWHSLSKLRGQINEAIQRAGAESGQAREAHISVAYSLIRSWCEVFIEQEVLQGVTQRLQPNVSMGGLSRIKLDALPDCFETVNGVFEDACRYTEAHSQPLATLGVAPTLDGLKQDWDTLTECKKKHDQA</sequence>
<dbReference type="CDD" id="cd00267">
    <property type="entry name" value="ABC_ATPase"/>
    <property type="match status" value="1"/>
</dbReference>
<keyword evidence="2" id="KW-0175">Coiled coil</keyword>
<protein>
    <recommendedName>
        <fullName evidence="3">Protein CR006 P-loop domain-containing protein</fullName>
    </recommendedName>
</protein>
<keyword evidence="1" id="KW-0742">SOS response</keyword>
<dbReference type="GO" id="GO:0009432">
    <property type="term" value="P:SOS response"/>
    <property type="evidence" value="ECO:0007669"/>
    <property type="project" value="UniProtKB-KW"/>
</dbReference>
<reference evidence="4 5" key="1">
    <citation type="submission" date="2019-01" db="EMBL/GenBank/DDBJ databases">
        <title>Novel species of Nocardioides.</title>
        <authorList>
            <person name="Liu Q."/>
            <person name="Xin Y.-H."/>
        </authorList>
    </citation>
    <scope>NUCLEOTIDE SEQUENCE [LARGE SCALE GENOMIC DNA]</scope>
    <source>
        <strain evidence="4 5">CGMCC 4.6882</strain>
    </source>
</reference>
<dbReference type="InterPro" id="IPR027417">
    <property type="entry name" value="P-loop_NTPase"/>
</dbReference>
<dbReference type="PANTHER" id="PTHR32182">
    <property type="entry name" value="DNA REPLICATION AND REPAIR PROTEIN RECF"/>
    <property type="match status" value="1"/>
</dbReference>
<evidence type="ECO:0000313" key="5">
    <source>
        <dbReference type="Proteomes" id="UP000294071"/>
    </source>
</evidence>
<organism evidence="4 5">
    <name type="scientific">Nocardioides oleivorans</name>
    <dbReference type="NCBI Taxonomy" id="273676"/>
    <lineage>
        <taxon>Bacteria</taxon>
        <taxon>Bacillati</taxon>
        <taxon>Actinomycetota</taxon>
        <taxon>Actinomycetes</taxon>
        <taxon>Propionibacteriales</taxon>
        <taxon>Nocardioidaceae</taxon>
        <taxon>Nocardioides</taxon>
    </lineage>
</organism>
<proteinExistence type="predicted"/>
<dbReference type="SUPFAM" id="SSF52540">
    <property type="entry name" value="P-loop containing nucleoside triphosphate hydrolases"/>
    <property type="match status" value="1"/>
</dbReference>
<evidence type="ECO:0000313" key="4">
    <source>
        <dbReference type="EMBL" id="RYB93724.1"/>
    </source>
</evidence>
<dbReference type="PANTHER" id="PTHR32182:SF22">
    <property type="entry name" value="ATP-DEPENDENT ENDONUCLEASE, OLD FAMILY-RELATED"/>
    <property type="match status" value="1"/>
</dbReference>
<dbReference type="Proteomes" id="UP000294071">
    <property type="component" value="Unassembled WGS sequence"/>
</dbReference>
<accession>A0A4Q2S0A4</accession>
<dbReference type="EMBL" id="SDWT01000001">
    <property type="protein sequence ID" value="RYB93724.1"/>
    <property type="molecule type" value="Genomic_DNA"/>
</dbReference>
<feature type="coiled-coil region" evidence="2">
    <location>
        <begin position="487"/>
        <end position="514"/>
    </location>
</feature>
<keyword evidence="1" id="KW-0227">DNA damage</keyword>